<organism evidence="9 10">
    <name type="scientific">Leiothrix lutea</name>
    <name type="common">Red-billed leiothrix</name>
    <name type="synonym">Sylvia lutea</name>
    <dbReference type="NCBI Taxonomy" id="36275"/>
    <lineage>
        <taxon>Eukaryota</taxon>
        <taxon>Metazoa</taxon>
        <taxon>Chordata</taxon>
        <taxon>Craniata</taxon>
        <taxon>Vertebrata</taxon>
        <taxon>Euteleostomi</taxon>
        <taxon>Archelosauria</taxon>
        <taxon>Archosauria</taxon>
        <taxon>Dinosauria</taxon>
        <taxon>Saurischia</taxon>
        <taxon>Theropoda</taxon>
        <taxon>Coelurosauria</taxon>
        <taxon>Aves</taxon>
        <taxon>Neognathae</taxon>
        <taxon>Neoaves</taxon>
        <taxon>Telluraves</taxon>
        <taxon>Australaves</taxon>
        <taxon>Passeriformes</taxon>
        <taxon>Sylvioidea</taxon>
        <taxon>Leiothrichidae</taxon>
        <taxon>Leiothrix</taxon>
    </lineage>
</organism>
<evidence type="ECO:0000256" key="4">
    <source>
        <dbReference type="ARBA" id="ARBA00048883"/>
    </source>
</evidence>
<dbReference type="SUPFAM" id="SSF52540">
    <property type="entry name" value="P-loop containing nucleoside triphosphate hydrolases"/>
    <property type="match status" value="2"/>
</dbReference>
<evidence type="ECO:0000256" key="6">
    <source>
        <dbReference type="SAM" id="MobiDB-lite"/>
    </source>
</evidence>
<dbReference type="EC" id="3.6.4.6" evidence="1"/>
<dbReference type="FunFam" id="1.10.8.60:FF:000097">
    <property type="entry name" value="spermatogenesis-associated protein 5 isoform X2"/>
    <property type="match status" value="1"/>
</dbReference>
<feature type="non-terminal residue" evidence="9">
    <location>
        <position position="1"/>
    </location>
</feature>
<dbReference type="InterPro" id="IPR003960">
    <property type="entry name" value="ATPase_AAA_CS"/>
</dbReference>
<evidence type="ECO:0000256" key="3">
    <source>
        <dbReference type="ARBA" id="ARBA00022840"/>
    </source>
</evidence>
<dbReference type="PANTHER" id="PTHR23077">
    <property type="entry name" value="AAA-FAMILY ATPASE"/>
    <property type="match status" value="1"/>
</dbReference>
<feature type="non-terminal residue" evidence="9">
    <location>
        <position position="671"/>
    </location>
</feature>
<comment type="caution">
    <text evidence="9">The sequence shown here is derived from an EMBL/GenBank/DDBJ whole genome shotgun (WGS) entry which is preliminary data.</text>
</comment>
<comment type="catalytic activity">
    <reaction evidence="4">
        <text>ATP + H2O = ADP + phosphate + H(+)</text>
        <dbReference type="Rhea" id="RHEA:13065"/>
        <dbReference type="ChEBI" id="CHEBI:15377"/>
        <dbReference type="ChEBI" id="CHEBI:15378"/>
        <dbReference type="ChEBI" id="CHEBI:30616"/>
        <dbReference type="ChEBI" id="CHEBI:43474"/>
        <dbReference type="ChEBI" id="CHEBI:456216"/>
        <dbReference type="EC" id="3.6.4.6"/>
    </reaction>
</comment>
<feature type="region of interest" description="Disordered" evidence="6">
    <location>
        <begin position="1"/>
        <end position="25"/>
    </location>
</feature>
<dbReference type="AlphaFoldDB" id="A0A7L1ZQD0"/>
<keyword evidence="10" id="KW-1185">Reference proteome</keyword>
<protein>
    <recommendedName>
        <fullName evidence="1">vesicle-fusing ATPase</fullName>
        <ecNumber evidence="1">3.6.4.6</ecNumber>
    </recommendedName>
</protein>
<dbReference type="InterPro" id="IPR003338">
    <property type="entry name" value="CDC4_N-term_subdom"/>
</dbReference>
<keyword evidence="2 5" id="KW-0547">Nucleotide-binding</keyword>
<dbReference type="EMBL" id="VXBY01000799">
    <property type="protein sequence ID" value="NXP35329.1"/>
    <property type="molecule type" value="Genomic_DNA"/>
</dbReference>
<dbReference type="Pfam" id="PF00004">
    <property type="entry name" value="AAA"/>
    <property type="match status" value="2"/>
</dbReference>
<dbReference type="Gene3D" id="3.40.50.300">
    <property type="entry name" value="P-loop containing nucleotide triphosphate hydrolases"/>
    <property type="match status" value="2"/>
</dbReference>
<gene>
    <name evidence="9" type="primary">Spata5</name>
    <name evidence="9" type="ORF">LEILUT_R00916</name>
</gene>
<evidence type="ECO:0000256" key="5">
    <source>
        <dbReference type="RuleBase" id="RU003651"/>
    </source>
</evidence>
<dbReference type="SMART" id="SM01073">
    <property type="entry name" value="CDC48_N"/>
    <property type="match status" value="1"/>
</dbReference>
<proteinExistence type="inferred from homology"/>
<evidence type="ECO:0000259" key="8">
    <source>
        <dbReference type="SMART" id="SM01073"/>
    </source>
</evidence>
<dbReference type="Proteomes" id="UP000524007">
    <property type="component" value="Unassembled WGS sequence"/>
</dbReference>
<dbReference type="SUPFAM" id="SSF50692">
    <property type="entry name" value="ADC-like"/>
    <property type="match status" value="1"/>
</dbReference>
<dbReference type="PROSITE" id="PS00674">
    <property type="entry name" value="AAA"/>
    <property type="match status" value="1"/>
</dbReference>
<dbReference type="InterPro" id="IPR027417">
    <property type="entry name" value="P-loop_NTPase"/>
</dbReference>
<evidence type="ECO:0000256" key="2">
    <source>
        <dbReference type="ARBA" id="ARBA00022741"/>
    </source>
</evidence>
<evidence type="ECO:0000259" key="7">
    <source>
        <dbReference type="SMART" id="SM00382"/>
    </source>
</evidence>
<reference evidence="9 10" key="1">
    <citation type="submission" date="2019-09" db="EMBL/GenBank/DDBJ databases">
        <title>Bird 10,000 Genomes (B10K) Project - Family phase.</title>
        <authorList>
            <person name="Zhang G."/>
        </authorList>
    </citation>
    <scope>NUCLEOTIDE SEQUENCE [LARGE SCALE GENOMIC DNA]</scope>
    <source>
        <strain evidence="9">B10K-DU-002-43</strain>
        <tissue evidence="9">Muscle</tissue>
    </source>
</reference>
<evidence type="ECO:0000313" key="10">
    <source>
        <dbReference type="Proteomes" id="UP000524007"/>
    </source>
</evidence>
<evidence type="ECO:0000256" key="1">
    <source>
        <dbReference type="ARBA" id="ARBA00012674"/>
    </source>
</evidence>
<sequence>SSRRKSKGRPATGGGSPRDAPLGAAAGGPLVLRVTDAVEAGDDKVPKMLRRALAQLSLSSMKSADLCIGRPALLTSADGRQEVCTAWPTTGFPGGKIGLGETTQKNLKVNPGDAITVQPVTGAVIQAEEVDVKLRDKDATVNAEEMSVCLLRNLDGKIVLPGNLLAFSYYGKLCNIVVTKVKGADGAELTAQGGTIPGDSSEPDLERSDLESSALDLSLQLGRMDIGDSPGGASVSTPSRAVDPGSPVTPGAPDSGHGDKSFSRGDAARLTQDLELAGEGSTEGLLPTGKMGAMSNTDCFYFISSRTKINFVEARASVAEDGECESRVTYDMIGGLSSQLRTIRETVELPLKQPELFKSYGIPPPRGVLLYGPPGTGKTMIAKAIANEVSAHVTVINGPEIISKFYGESESRLRQIFAEASLCRPSIIFIDELDALCPKREGAQNEVEKRVVASLLTLMDGIGSEGSEGQLLVLGATNRPHALDAALRRPGRFDKEIEIGIPNARDRLDILQKLLRKVPHSLTAEQLAHLADSAHGYVGADLAALCKEAGLLALRRALGKRPGLRDAAVAGSVVIAFNDFLQGMNDVRPSAMREVAIDVPKVSWSDIGGLEDVKLKLKQAVEWPLKHPESFTRMGIQPPKGVLLYGPPGCSKTMIAKALAHESGLNFLAVK</sequence>
<accession>A0A7L1ZQD0</accession>
<feature type="domain" description="CDC48 N-terminal subdomain" evidence="8">
    <location>
        <begin position="31"/>
        <end position="123"/>
    </location>
</feature>
<dbReference type="Gene3D" id="2.40.40.20">
    <property type="match status" value="1"/>
</dbReference>
<dbReference type="GO" id="GO:0016887">
    <property type="term" value="F:ATP hydrolysis activity"/>
    <property type="evidence" value="ECO:0007669"/>
    <property type="project" value="InterPro"/>
</dbReference>
<dbReference type="Pfam" id="PF17862">
    <property type="entry name" value="AAA_lid_3"/>
    <property type="match status" value="1"/>
</dbReference>
<evidence type="ECO:0000313" key="9">
    <source>
        <dbReference type="EMBL" id="NXP35329.1"/>
    </source>
</evidence>
<dbReference type="GO" id="GO:0005524">
    <property type="term" value="F:ATP binding"/>
    <property type="evidence" value="ECO:0007669"/>
    <property type="project" value="UniProtKB-KW"/>
</dbReference>
<dbReference type="InterPro" id="IPR009010">
    <property type="entry name" value="Asp_de-COase-like_dom_sf"/>
</dbReference>
<dbReference type="InterPro" id="IPR003593">
    <property type="entry name" value="AAA+_ATPase"/>
</dbReference>
<feature type="region of interest" description="Disordered" evidence="6">
    <location>
        <begin position="189"/>
        <end position="212"/>
    </location>
</feature>
<comment type="similarity">
    <text evidence="5">Belongs to the AAA ATPase family.</text>
</comment>
<dbReference type="Gene3D" id="1.10.8.60">
    <property type="match status" value="1"/>
</dbReference>
<name>A0A7L1ZQD0_LEILU</name>
<dbReference type="InterPro" id="IPR041569">
    <property type="entry name" value="AAA_lid_3"/>
</dbReference>
<dbReference type="CDD" id="cd19503">
    <property type="entry name" value="RecA-like_CDC48_NLV2_r1-like"/>
    <property type="match status" value="1"/>
</dbReference>
<dbReference type="SMART" id="SM00382">
    <property type="entry name" value="AAA"/>
    <property type="match status" value="1"/>
</dbReference>
<dbReference type="InterPro" id="IPR050168">
    <property type="entry name" value="AAA_ATPase_domain"/>
</dbReference>
<dbReference type="FunFam" id="3.40.50.300:FF:000012">
    <property type="entry name" value="Transitional endoplasmic reticulum ATPase"/>
    <property type="match status" value="1"/>
</dbReference>
<keyword evidence="3 5" id="KW-0067">ATP-binding</keyword>
<dbReference type="InterPro" id="IPR003959">
    <property type="entry name" value="ATPase_AAA_core"/>
</dbReference>
<feature type="domain" description="AAA+ ATPase" evidence="7">
    <location>
        <begin position="364"/>
        <end position="503"/>
    </location>
</feature>
<feature type="region of interest" description="Disordered" evidence="6">
    <location>
        <begin position="226"/>
        <end position="264"/>
    </location>
</feature>